<feature type="domain" description="Response regulatory" evidence="1">
    <location>
        <begin position="3"/>
        <end position="47"/>
    </location>
</feature>
<feature type="non-terminal residue" evidence="2">
    <location>
        <position position="47"/>
    </location>
</feature>
<comment type="caution">
    <text evidence="2">The sequence shown here is derived from an EMBL/GenBank/DDBJ whole genome shotgun (WGS) entry which is preliminary data.</text>
</comment>
<dbReference type="SUPFAM" id="SSF52172">
    <property type="entry name" value="CheY-like"/>
    <property type="match status" value="1"/>
</dbReference>
<evidence type="ECO:0000259" key="1">
    <source>
        <dbReference type="PROSITE" id="PS50110"/>
    </source>
</evidence>
<sequence length="47" mass="5504">MARIFVVEDDAPIRNEVIEVLERQGFEALYCLTFDHVVEDIIRARPD</sequence>
<organism evidence="2">
    <name type="scientific">gut metagenome</name>
    <dbReference type="NCBI Taxonomy" id="749906"/>
    <lineage>
        <taxon>unclassified sequences</taxon>
        <taxon>metagenomes</taxon>
        <taxon>organismal metagenomes</taxon>
    </lineage>
</organism>
<dbReference type="AlphaFoldDB" id="J9FCJ4"/>
<reference evidence="2" key="1">
    <citation type="journal article" date="2012" name="PLoS ONE">
        <title>Gene sets for utilization of primary and secondary nutrition supplies in the distal gut of endangered iberian lynx.</title>
        <authorList>
            <person name="Alcaide M."/>
            <person name="Messina E."/>
            <person name="Richter M."/>
            <person name="Bargiela R."/>
            <person name="Peplies J."/>
            <person name="Huws S.A."/>
            <person name="Newbold C.J."/>
            <person name="Golyshin P.N."/>
            <person name="Simon M.A."/>
            <person name="Lopez G."/>
            <person name="Yakimov M.M."/>
            <person name="Ferrer M."/>
        </authorList>
    </citation>
    <scope>NUCLEOTIDE SEQUENCE</scope>
</reference>
<dbReference type="InterPro" id="IPR001789">
    <property type="entry name" value="Sig_transdc_resp-reg_receiver"/>
</dbReference>
<evidence type="ECO:0000313" key="2">
    <source>
        <dbReference type="EMBL" id="EJW92143.1"/>
    </source>
</evidence>
<dbReference type="EMBL" id="AMCI01007729">
    <property type="protein sequence ID" value="EJW92143.1"/>
    <property type="molecule type" value="Genomic_DNA"/>
</dbReference>
<accession>J9FCJ4</accession>
<name>J9FCJ4_9ZZZZ</name>
<proteinExistence type="predicted"/>
<dbReference type="GO" id="GO:0000160">
    <property type="term" value="P:phosphorelay signal transduction system"/>
    <property type="evidence" value="ECO:0007669"/>
    <property type="project" value="InterPro"/>
</dbReference>
<dbReference type="PROSITE" id="PS50110">
    <property type="entry name" value="RESPONSE_REGULATORY"/>
    <property type="match status" value="1"/>
</dbReference>
<protein>
    <submittedName>
        <fullName evidence="2">Two component transcriptional regulator, winged helix family</fullName>
    </submittedName>
</protein>
<dbReference type="InterPro" id="IPR011006">
    <property type="entry name" value="CheY-like_superfamily"/>
</dbReference>
<gene>
    <name evidence="2" type="ORF">EVA_19750</name>
</gene>